<sequence>ERLAADIARFPQTCLRGDRASLLDQEGLPLDAAMEAEFGYGVRALGEAAEGAARFAGGAGRHGDFTDL</sequence>
<proteinExistence type="predicted"/>
<reference evidence="1 2" key="1">
    <citation type="submission" date="2015-07" db="EMBL/GenBank/DDBJ databases">
        <authorList>
            <person name="Ju K.-S."/>
            <person name="Doroghazi J.R."/>
            <person name="Metcalf W.W."/>
        </authorList>
    </citation>
    <scope>NUCLEOTIDE SEQUENCE [LARGE SCALE GENOMIC DNA]</scope>
    <source>
        <strain evidence="1 2">NRRL B-3589</strain>
    </source>
</reference>
<dbReference type="Proteomes" id="UP000037020">
    <property type="component" value="Unassembled WGS sequence"/>
</dbReference>
<evidence type="ECO:0000313" key="1">
    <source>
        <dbReference type="EMBL" id="KOG55209.1"/>
    </source>
</evidence>
<dbReference type="Gene3D" id="1.10.287.2460">
    <property type="match status" value="1"/>
</dbReference>
<keyword evidence="2" id="KW-1185">Reference proteome</keyword>
<protein>
    <submittedName>
        <fullName evidence="1">Enoyl-CoA hydratase</fullName>
        <ecNumber evidence="1">4.2.1.17</ecNumber>
    </submittedName>
</protein>
<dbReference type="GO" id="GO:0004300">
    <property type="term" value="F:enoyl-CoA hydratase activity"/>
    <property type="evidence" value="ECO:0007669"/>
    <property type="project" value="UniProtKB-EC"/>
</dbReference>
<evidence type="ECO:0000313" key="2">
    <source>
        <dbReference type="Proteomes" id="UP000037020"/>
    </source>
</evidence>
<dbReference type="EC" id="4.2.1.17" evidence="1"/>
<dbReference type="EMBL" id="LGUT01004293">
    <property type="protein sequence ID" value="KOG55209.1"/>
    <property type="molecule type" value="Genomic_DNA"/>
</dbReference>
<name>A0ABR5ISQ3_9ACTN</name>
<accession>A0ABR5ISQ3</accession>
<keyword evidence="1" id="KW-0456">Lyase</keyword>
<organism evidence="1 2">
    <name type="scientific">Streptomyces varsoviensis</name>
    <dbReference type="NCBI Taxonomy" id="67373"/>
    <lineage>
        <taxon>Bacteria</taxon>
        <taxon>Bacillati</taxon>
        <taxon>Actinomycetota</taxon>
        <taxon>Actinomycetes</taxon>
        <taxon>Kitasatosporales</taxon>
        <taxon>Streptomycetaceae</taxon>
        <taxon>Streptomyces</taxon>
    </lineage>
</organism>
<comment type="caution">
    <text evidence="1">The sequence shown here is derived from an EMBL/GenBank/DDBJ whole genome shotgun (WGS) entry which is preliminary data.</text>
</comment>
<gene>
    <name evidence="1" type="ORF">ADK38_43785</name>
</gene>
<feature type="non-terminal residue" evidence="1">
    <location>
        <position position="1"/>
    </location>
</feature>